<comment type="caution">
    <text evidence="3">The sequence shown here is derived from an EMBL/GenBank/DDBJ whole genome shotgun (WGS) entry which is preliminary data.</text>
</comment>
<evidence type="ECO:0000313" key="4">
    <source>
        <dbReference type="Proteomes" id="UP001476247"/>
    </source>
</evidence>
<name>A0ABP9YD74_9FUNG</name>
<evidence type="ECO:0000259" key="2">
    <source>
        <dbReference type="Pfam" id="PF07282"/>
    </source>
</evidence>
<proteinExistence type="predicted"/>
<dbReference type="Pfam" id="PF07282">
    <property type="entry name" value="Cas12f1-like_TNB"/>
    <property type="match status" value="1"/>
</dbReference>
<reference evidence="3 4" key="1">
    <citation type="submission" date="2024-04" db="EMBL/GenBank/DDBJ databases">
        <title>genome sequences of Mucor flavus KT1a and Helicostylum pulchrum KT1b strains isolation_sourced from the surface of a dry-aged beef.</title>
        <authorList>
            <person name="Toyotome T."/>
            <person name="Hosono M."/>
            <person name="Torimaru M."/>
            <person name="Fukuda K."/>
            <person name="Mikami N."/>
        </authorList>
    </citation>
    <scope>NUCLEOTIDE SEQUENCE [LARGE SCALE GENOMIC DNA]</scope>
    <source>
        <strain evidence="3 4">KT1b</strain>
    </source>
</reference>
<evidence type="ECO:0000313" key="3">
    <source>
        <dbReference type="EMBL" id="GAA5804903.1"/>
    </source>
</evidence>
<dbReference type="Proteomes" id="UP001476247">
    <property type="component" value="Unassembled WGS sequence"/>
</dbReference>
<sequence length="101" mass="11529">MKGTIPGLARRLVNKLKFAEREGLLVTVPVIEYMTSKTCSNCSRNDTENVEIDGVTLFSVLLCPNQTCNTLWQRDINASRNMRYISYNVIATEEVPTIFRR</sequence>
<protein>
    <recommendedName>
        <fullName evidence="2">Cas12f1-like TNB domain-containing protein</fullName>
    </recommendedName>
</protein>
<keyword evidence="1" id="KW-0238">DNA-binding</keyword>
<gene>
    <name evidence="3" type="ORF">HPULCUR_010412</name>
</gene>
<accession>A0ABP9YD74</accession>
<dbReference type="InterPro" id="IPR010095">
    <property type="entry name" value="Cas12f1-like_TNB"/>
</dbReference>
<feature type="domain" description="Cas12f1-like TNB" evidence="2">
    <location>
        <begin position="19"/>
        <end position="82"/>
    </location>
</feature>
<keyword evidence="4" id="KW-1185">Reference proteome</keyword>
<organism evidence="3 4">
    <name type="scientific">Helicostylum pulchrum</name>
    <dbReference type="NCBI Taxonomy" id="562976"/>
    <lineage>
        <taxon>Eukaryota</taxon>
        <taxon>Fungi</taxon>
        <taxon>Fungi incertae sedis</taxon>
        <taxon>Mucoromycota</taxon>
        <taxon>Mucoromycotina</taxon>
        <taxon>Mucoromycetes</taxon>
        <taxon>Mucorales</taxon>
        <taxon>Mucorineae</taxon>
        <taxon>Mucoraceae</taxon>
        <taxon>Helicostylum</taxon>
    </lineage>
</organism>
<evidence type="ECO:0000256" key="1">
    <source>
        <dbReference type="ARBA" id="ARBA00023125"/>
    </source>
</evidence>
<dbReference type="EMBL" id="BAABUJ010000039">
    <property type="protein sequence ID" value="GAA5804903.1"/>
    <property type="molecule type" value="Genomic_DNA"/>
</dbReference>